<organism evidence="1 2">
    <name type="scientific">Microcosmobacter mediterraneus</name>
    <dbReference type="NCBI Taxonomy" id="3075607"/>
    <lineage>
        <taxon>Bacteria</taxon>
        <taxon>Pseudomonadati</taxon>
        <taxon>Bacteroidota</taxon>
        <taxon>Flavobacteriia</taxon>
        <taxon>Flavobacteriales</taxon>
        <taxon>Flavobacteriaceae</taxon>
        <taxon>Microcosmobacter</taxon>
    </lineage>
</organism>
<dbReference type="InterPro" id="IPR023214">
    <property type="entry name" value="HAD_sf"/>
</dbReference>
<dbReference type="GO" id="GO:0016787">
    <property type="term" value="F:hydrolase activity"/>
    <property type="evidence" value="ECO:0007669"/>
    <property type="project" value="UniProtKB-KW"/>
</dbReference>
<dbReference type="Gene3D" id="3.40.50.1000">
    <property type="entry name" value="HAD superfamily/HAD-like"/>
    <property type="match status" value="1"/>
</dbReference>
<accession>A0ABU2YHA5</accession>
<name>A0ABU2YHA5_9FLAO</name>
<sequence length="203" mass="23992">MIKTLIFDFGDVFINLDKQGAIDNALKLFNIKTFSEDMLKINMDYEQGFITTDIFLEFYKVNFPQHTENTIIEAWNFILKDFPYHRVEWLKALKNIGNYNLILLSNTNSLHIDYIKKHVSFYNEFKSLFNAFYLSHKIGMRKPNKNIFQYVFEQHSLNPNNCLFIDDTIENTNAAKELGLNVWNIDETSEDVIDLFTIKSDLF</sequence>
<dbReference type="Gene3D" id="1.10.150.240">
    <property type="entry name" value="Putative phosphatase, domain 2"/>
    <property type="match status" value="1"/>
</dbReference>
<dbReference type="Pfam" id="PF00702">
    <property type="entry name" value="Hydrolase"/>
    <property type="match status" value="1"/>
</dbReference>
<dbReference type="InterPro" id="IPR006439">
    <property type="entry name" value="HAD-SF_hydro_IA"/>
</dbReference>
<protein>
    <submittedName>
        <fullName evidence="1">HAD-IA family hydrolase</fullName>
    </submittedName>
</protein>
<dbReference type="SFLD" id="SFLDG01129">
    <property type="entry name" value="C1.5:_HAD__Beta-PGM__Phosphata"/>
    <property type="match status" value="1"/>
</dbReference>
<evidence type="ECO:0000313" key="1">
    <source>
        <dbReference type="EMBL" id="MDT0557523.1"/>
    </source>
</evidence>
<dbReference type="SUPFAM" id="SSF56784">
    <property type="entry name" value="HAD-like"/>
    <property type="match status" value="1"/>
</dbReference>
<dbReference type="NCBIfam" id="TIGR01549">
    <property type="entry name" value="HAD-SF-IA-v1"/>
    <property type="match status" value="1"/>
</dbReference>
<dbReference type="InterPro" id="IPR023198">
    <property type="entry name" value="PGP-like_dom2"/>
</dbReference>
<dbReference type="NCBIfam" id="TIGR01509">
    <property type="entry name" value="HAD-SF-IA-v3"/>
    <property type="match status" value="1"/>
</dbReference>
<keyword evidence="2" id="KW-1185">Reference proteome</keyword>
<reference evidence="1 2" key="1">
    <citation type="submission" date="2023-09" db="EMBL/GenBank/DDBJ databases">
        <authorList>
            <person name="Rey-Velasco X."/>
        </authorList>
    </citation>
    <scope>NUCLEOTIDE SEQUENCE [LARGE SCALE GENOMIC DNA]</scope>
    <source>
        <strain evidence="1 2">W332</strain>
    </source>
</reference>
<keyword evidence="1" id="KW-0378">Hydrolase</keyword>
<dbReference type="Proteomes" id="UP001259492">
    <property type="component" value="Unassembled WGS sequence"/>
</dbReference>
<dbReference type="EMBL" id="JAVRIA010000001">
    <property type="protein sequence ID" value="MDT0557523.1"/>
    <property type="molecule type" value="Genomic_DNA"/>
</dbReference>
<gene>
    <name evidence="1" type="ORF">RM697_02610</name>
</gene>
<dbReference type="SFLD" id="SFLDS00003">
    <property type="entry name" value="Haloacid_Dehalogenase"/>
    <property type="match status" value="1"/>
</dbReference>
<comment type="caution">
    <text evidence="1">The sequence shown here is derived from an EMBL/GenBank/DDBJ whole genome shotgun (WGS) entry which is preliminary data.</text>
</comment>
<dbReference type="InterPro" id="IPR036412">
    <property type="entry name" value="HAD-like_sf"/>
</dbReference>
<dbReference type="PANTHER" id="PTHR43611">
    <property type="entry name" value="ALPHA-D-GLUCOSE 1-PHOSPHATE PHOSPHATASE"/>
    <property type="match status" value="1"/>
</dbReference>
<evidence type="ECO:0000313" key="2">
    <source>
        <dbReference type="Proteomes" id="UP001259492"/>
    </source>
</evidence>
<dbReference type="PANTHER" id="PTHR43611:SF3">
    <property type="entry name" value="FLAVIN MONONUCLEOTIDE HYDROLASE 1, CHLOROPLATIC"/>
    <property type="match status" value="1"/>
</dbReference>
<proteinExistence type="predicted"/>
<dbReference type="RefSeq" id="WP_311426286.1">
    <property type="nucleotide sequence ID" value="NZ_JAVRIA010000001.1"/>
</dbReference>